<name>A0AAD5RTU5_9PEZI</name>
<evidence type="ECO:0000256" key="1">
    <source>
        <dbReference type="SAM" id="MobiDB-lite"/>
    </source>
</evidence>
<evidence type="ECO:0000313" key="2">
    <source>
        <dbReference type="EMBL" id="KAJ2903979.1"/>
    </source>
</evidence>
<proteinExistence type="predicted"/>
<feature type="compositionally biased region" description="Basic and acidic residues" evidence="1">
    <location>
        <begin position="1"/>
        <end position="16"/>
    </location>
</feature>
<gene>
    <name evidence="2" type="ORF">MKZ38_009034</name>
</gene>
<protein>
    <submittedName>
        <fullName evidence="2">Ino80 chromatin remodeling complex ies1 protein</fullName>
    </submittedName>
</protein>
<evidence type="ECO:0000313" key="3">
    <source>
        <dbReference type="Proteomes" id="UP001201980"/>
    </source>
</evidence>
<keyword evidence="3" id="KW-1185">Reference proteome</keyword>
<organism evidence="2 3">
    <name type="scientific">Zalerion maritima</name>
    <dbReference type="NCBI Taxonomy" id="339359"/>
    <lineage>
        <taxon>Eukaryota</taxon>
        <taxon>Fungi</taxon>
        <taxon>Dikarya</taxon>
        <taxon>Ascomycota</taxon>
        <taxon>Pezizomycotina</taxon>
        <taxon>Sordariomycetes</taxon>
        <taxon>Lulworthiomycetidae</taxon>
        <taxon>Lulworthiales</taxon>
        <taxon>Lulworthiaceae</taxon>
        <taxon>Zalerion</taxon>
    </lineage>
</organism>
<dbReference type="InterPro" id="IPR038014">
    <property type="entry name" value="Ies1"/>
</dbReference>
<feature type="region of interest" description="Disordered" evidence="1">
    <location>
        <begin position="1"/>
        <end position="57"/>
    </location>
</feature>
<reference evidence="2" key="1">
    <citation type="submission" date="2022-07" db="EMBL/GenBank/DDBJ databases">
        <title>Draft genome sequence of Zalerion maritima ATCC 34329, a (micro)plastics degrading marine fungus.</title>
        <authorList>
            <person name="Paco A."/>
            <person name="Goncalves M.F.M."/>
            <person name="Rocha-Santos T.A.P."/>
            <person name="Alves A."/>
        </authorList>
    </citation>
    <scope>NUCLEOTIDE SEQUENCE</scope>
    <source>
        <strain evidence="2">ATCC 34329</strain>
    </source>
</reference>
<dbReference type="GO" id="GO:0031011">
    <property type="term" value="C:Ino80 complex"/>
    <property type="evidence" value="ECO:0007669"/>
    <property type="project" value="InterPro"/>
</dbReference>
<sequence>MSEDGRASSPLHEERSFAPLSVTEDDDVKMSDAHQSQESPGKSGGRGKSRPSLASQSLMNTTIGKIRHLKKEDGEPLWRKDIQYDFLKAVFDNERKVFTNSYESKEKQCFADLYVDTMSRSSKTSKVLRDKLLSDREAAKGMAMVCLLVNIGRMNTTLNFFPEMRAQLRTYHAIPSLQAHQDPHAYKQLQDAPRLKSILKGGAEDRSEPSSLEKIKAANIPRTNPVNLIFVICQSAPKIAELHFPPGIEFHDLVMKTVMSSESRAKAFLWLMWFYLESDFTEEGCEENPFGAGIDYGVDVANQGVPTMIEMSKEEEAQENVDPQEEIEFGRTKQKMRTKIIEADLAAMSSVDTQVKRGRARHTGTDDGVSATSLPRIRPSKHESDMESTRSTPPPRTLARSTAAGSTRRGAGLKYQLFEASSPAGTGSHFIEGIVARKPRPPTAHQLAVERNRNQRVEYILDRGLRKKHSVMSRQRKREGAIIRAIKRTRAMTDPFEDSEGEEFKLHGSDLGKFRAKGFGGLIQTVEEVDDFGEETSAYAAALRRANRRLTRWESHTGSDLGVIQPVKKDKPAQPDEMDVEDGLKNDDHDHYHDMGNESTFLVANSEKLSTPTIAKTNGHTNGDVHAEDVEDLDDMEKELLGLAPSSGLKSDEMDVDLTVMALADGDGDSDMD</sequence>
<accession>A0AAD5RTU5</accession>
<dbReference type="AlphaFoldDB" id="A0AAD5RTU5"/>
<dbReference type="EMBL" id="JAKWBI020000065">
    <property type="protein sequence ID" value="KAJ2903979.1"/>
    <property type="molecule type" value="Genomic_DNA"/>
</dbReference>
<feature type="region of interest" description="Disordered" evidence="1">
    <location>
        <begin position="561"/>
        <end position="590"/>
    </location>
</feature>
<comment type="caution">
    <text evidence="2">The sequence shown here is derived from an EMBL/GenBank/DDBJ whole genome shotgun (WGS) entry which is preliminary data.</text>
</comment>
<dbReference type="Proteomes" id="UP001201980">
    <property type="component" value="Unassembled WGS sequence"/>
</dbReference>
<feature type="region of interest" description="Disordered" evidence="1">
    <location>
        <begin position="352"/>
        <end position="409"/>
    </location>
</feature>
<dbReference type="PANTHER" id="PTHR37287:SF1">
    <property type="entry name" value="INO EIGHTY SUBUNIT 1"/>
    <property type="match status" value="1"/>
</dbReference>
<dbReference type="PANTHER" id="PTHR37287">
    <property type="entry name" value="INO EIGHTY SUBUNIT 1"/>
    <property type="match status" value="1"/>
</dbReference>